<dbReference type="EMBL" id="ABEXCJ050000001">
    <property type="protein sequence ID" value="EMR4588796.1"/>
    <property type="molecule type" value="Genomic_DNA"/>
</dbReference>
<keyword evidence="3" id="KW-0804">Transcription</keyword>
<dbReference type="InterPro" id="IPR036388">
    <property type="entry name" value="WH-like_DNA-bd_sf"/>
</dbReference>
<sequence>MDRIDKITQQWERERPDLDISPMGLIGRLGNVAFHLTREMEKVFTQFGLNRSSFDVLATLRRAGSPYTLSPGEMLSTLMVTSGTMTNRIDQLEKAGLVIRHANPDDGRGFLVSLTTEGLTLINQLIEVHTQNQARLVAKLSQQEQQALDQLLRTFLASFESNEK</sequence>
<dbReference type="EMBL" id="ABEXCJ040000001">
    <property type="protein sequence ID" value="ELR5216609.1"/>
    <property type="molecule type" value="Genomic_DNA"/>
</dbReference>
<dbReference type="GO" id="GO:0003700">
    <property type="term" value="F:DNA-binding transcription factor activity"/>
    <property type="evidence" value="ECO:0007669"/>
    <property type="project" value="InterPro"/>
</dbReference>
<evidence type="ECO:0000256" key="3">
    <source>
        <dbReference type="ARBA" id="ARBA00023163"/>
    </source>
</evidence>
<evidence type="ECO:0000313" key="6">
    <source>
        <dbReference type="EMBL" id="EMR4588796.1"/>
    </source>
</evidence>
<dbReference type="InterPro" id="IPR036390">
    <property type="entry name" value="WH_DNA-bd_sf"/>
</dbReference>
<proteinExistence type="predicted"/>
<dbReference type="RefSeq" id="WP_272679674.1">
    <property type="nucleotide sequence ID" value="NZ_JANGWI010000001.1"/>
</dbReference>
<evidence type="ECO:0000256" key="1">
    <source>
        <dbReference type="ARBA" id="ARBA00023015"/>
    </source>
</evidence>
<protein>
    <submittedName>
        <fullName evidence="5">MarR family transcriptional regulator</fullName>
    </submittedName>
</protein>
<dbReference type="Gene3D" id="1.10.10.10">
    <property type="entry name" value="Winged helix-like DNA-binding domain superfamily/Winged helix DNA-binding domain"/>
    <property type="match status" value="1"/>
</dbReference>
<evidence type="ECO:0000259" key="4">
    <source>
        <dbReference type="PROSITE" id="PS50995"/>
    </source>
</evidence>
<comment type="caution">
    <text evidence="5">The sequence shown here is derived from an EMBL/GenBank/DDBJ whole genome shotgun (WGS) entry which is preliminary data.</text>
</comment>
<keyword evidence="2" id="KW-0238">DNA-binding</keyword>
<dbReference type="AlphaFoldDB" id="A0AAD2VNS6"/>
<dbReference type="PANTHER" id="PTHR42756:SF1">
    <property type="entry name" value="TRANSCRIPTIONAL REPRESSOR OF EMRAB OPERON"/>
    <property type="match status" value="1"/>
</dbReference>
<dbReference type="PROSITE" id="PS50995">
    <property type="entry name" value="HTH_MARR_2"/>
    <property type="match status" value="1"/>
</dbReference>
<evidence type="ECO:0000256" key="2">
    <source>
        <dbReference type="ARBA" id="ARBA00023125"/>
    </source>
</evidence>
<dbReference type="PROSITE" id="PS01117">
    <property type="entry name" value="HTH_MARR_1"/>
    <property type="match status" value="1"/>
</dbReference>
<dbReference type="PANTHER" id="PTHR42756">
    <property type="entry name" value="TRANSCRIPTIONAL REGULATOR, MARR"/>
    <property type="match status" value="1"/>
</dbReference>
<feature type="domain" description="HTH marR-type" evidence="4">
    <location>
        <begin position="22"/>
        <end position="157"/>
    </location>
</feature>
<dbReference type="InterPro" id="IPR023187">
    <property type="entry name" value="Tscrpt_reg_MarR-type_CS"/>
</dbReference>
<dbReference type="InterPro" id="IPR000835">
    <property type="entry name" value="HTH_MarR-typ"/>
</dbReference>
<dbReference type="PRINTS" id="PR00598">
    <property type="entry name" value="HTHMARR"/>
</dbReference>
<dbReference type="GO" id="GO:0003677">
    <property type="term" value="F:DNA binding"/>
    <property type="evidence" value="ECO:0007669"/>
    <property type="project" value="UniProtKB-KW"/>
</dbReference>
<evidence type="ECO:0000313" key="5">
    <source>
        <dbReference type="EMBL" id="ELR5216609.1"/>
    </source>
</evidence>
<organism evidence="5">
    <name type="scientific">Providencia rettgeri</name>
    <dbReference type="NCBI Taxonomy" id="587"/>
    <lineage>
        <taxon>Bacteria</taxon>
        <taxon>Pseudomonadati</taxon>
        <taxon>Pseudomonadota</taxon>
        <taxon>Gammaproteobacteria</taxon>
        <taxon>Enterobacterales</taxon>
        <taxon>Morganellaceae</taxon>
        <taxon>Providencia</taxon>
    </lineage>
</organism>
<gene>
    <name evidence="6" type="ORF">M0K77_001076</name>
    <name evidence="5" type="ORF">M0K77_RS05380</name>
</gene>
<keyword evidence="1" id="KW-0805">Transcription regulation</keyword>
<accession>A0AAD2VNS6</accession>
<dbReference type="Pfam" id="PF12802">
    <property type="entry name" value="MarR_2"/>
    <property type="match status" value="1"/>
</dbReference>
<name>A0AAD2VNS6_PRORE</name>
<dbReference type="SMART" id="SM00347">
    <property type="entry name" value="HTH_MARR"/>
    <property type="match status" value="1"/>
</dbReference>
<dbReference type="SUPFAM" id="SSF46785">
    <property type="entry name" value="Winged helix' DNA-binding domain"/>
    <property type="match status" value="1"/>
</dbReference>
<reference evidence="5" key="1">
    <citation type="submission" date="2023-10" db="EMBL/GenBank/DDBJ databases">
        <authorList>
            <consortium name="Clinical and Environmental Microbiology Branch: Whole genome sequencing antimicrobial resistance pathogens in the healthcare setting"/>
        </authorList>
    </citation>
    <scope>NUCLEOTIDE SEQUENCE</scope>
    <source>
        <strain evidence="5">2020QW-00022</strain>
    </source>
</reference>